<dbReference type="OrthoDB" id="1134603at2"/>
<name>A0A1G9WDQ5_9FLAO</name>
<sequence>MKHFQNHLVIILLCLISVSCNHHDNEVETPSKTRGEGTILLSGDDTTVVGKTLIVGDVVYGRDDLTGIKESIAIVNKGAKISEERATGGTANPENLSSIITDDKDNGFVIVVGAGAVSMAILVDGTPYRYGCISEGSTTTFSNCDSFDFDISEKKMIFSDTAVKNTETGTLLTLDGTVTWE</sequence>
<reference evidence="1 2" key="1">
    <citation type="submission" date="2016-10" db="EMBL/GenBank/DDBJ databases">
        <authorList>
            <person name="de Groot N.N."/>
        </authorList>
    </citation>
    <scope>NUCLEOTIDE SEQUENCE [LARGE SCALE GENOMIC DNA]</scope>
    <source>
        <strain evidence="1 2">DSM 19886</strain>
    </source>
</reference>
<dbReference type="PROSITE" id="PS51257">
    <property type="entry name" value="PROKAR_LIPOPROTEIN"/>
    <property type="match status" value="1"/>
</dbReference>
<accession>A0A1G9WDQ5</accession>
<evidence type="ECO:0000313" key="1">
    <source>
        <dbReference type="EMBL" id="SDM82694.1"/>
    </source>
</evidence>
<dbReference type="Proteomes" id="UP000199440">
    <property type="component" value="Unassembled WGS sequence"/>
</dbReference>
<dbReference type="RefSeq" id="WP_089894481.1">
    <property type="nucleotide sequence ID" value="NZ_FNGV01000015.1"/>
</dbReference>
<evidence type="ECO:0000313" key="2">
    <source>
        <dbReference type="Proteomes" id="UP000199440"/>
    </source>
</evidence>
<organism evidence="1 2">
    <name type="scientific">Kriegella aquimaris</name>
    <dbReference type="NCBI Taxonomy" id="192904"/>
    <lineage>
        <taxon>Bacteria</taxon>
        <taxon>Pseudomonadati</taxon>
        <taxon>Bacteroidota</taxon>
        <taxon>Flavobacteriia</taxon>
        <taxon>Flavobacteriales</taxon>
        <taxon>Flavobacteriaceae</taxon>
        <taxon>Kriegella</taxon>
    </lineage>
</organism>
<evidence type="ECO:0008006" key="3">
    <source>
        <dbReference type="Google" id="ProtNLM"/>
    </source>
</evidence>
<protein>
    <recommendedName>
        <fullName evidence="3">Lipoprotein</fullName>
    </recommendedName>
</protein>
<dbReference type="EMBL" id="FNGV01000015">
    <property type="protein sequence ID" value="SDM82694.1"/>
    <property type="molecule type" value="Genomic_DNA"/>
</dbReference>
<dbReference type="STRING" id="192904.SAMN04488514_11569"/>
<keyword evidence="2" id="KW-1185">Reference proteome</keyword>
<dbReference type="AlphaFoldDB" id="A0A1G9WDQ5"/>
<proteinExistence type="predicted"/>
<gene>
    <name evidence="1" type="ORF">SAMN04488514_11569</name>
</gene>